<evidence type="ECO:0000256" key="2">
    <source>
        <dbReference type="ARBA" id="ARBA00022670"/>
    </source>
</evidence>
<dbReference type="Pfam" id="PF01435">
    <property type="entry name" value="Peptidase_M48"/>
    <property type="match status" value="1"/>
</dbReference>
<keyword evidence="4" id="KW-0378">Hydrolase</keyword>
<feature type="domain" description="Peptidase M48" evidence="7">
    <location>
        <begin position="75"/>
        <end position="256"/>
    </location>
</feature>
<dbReference type="Gene3D" id="3.30.2010.10">
    <property type="entry name" value="Metalloproteases ('zincins'), catalytic domain"/>
    <property type="match status" value="1"/>
</dbReference>
<keyword evidence="5" id="KW-0862">Zinc</keyword>
<sequence>MNKFKYLSKQLIKPSLLFVALFLALLPSCETVPETNRTQLILLDQRTEFSMGTKAYKDILKKSKISPDKRAIKIIRRVGRRIAKVVNRPQYKWEFNLVENKTPNAYCLPGGKVGVHTGILPIAKNEAGLAAVIGHEIAHAVARHGAERMSQSIIVAIAGEVLAQGLTRNEADRQAMRAAYGIGSAVAITLPFSRNHELEADYLGILYMARAGYDPREAKKFWQRFSRWGKKEKKSSDFDFLSTHPANKKRIAQIDDMLVRAMAEYNRSAKIGAGEKLKAGRY</sequence>
<keyword evidence="6" id="KW-0482">Metalloprotease</keyword>
<comment type="cofactor">
    <cofactor evidence="1">
        <name>Zn(2+)</name>
        <dbReference type="ChEBI" id="CHEBI:29105"/>
    </cofactor>
</comment>
<dbReference type="PANTHER" id="PTHR22726">
    <property type="entry name" value="METALLOENDOPEPTIDASE OMA1"/>
    <property type="match status" value="1"/>
</dbReference>
<protein>
    <submittedName>
        <fullName evidence="8">Zn-dependent protease with chaperone function</fullName>
    </submittedName>
</protein>
<evidence type="ECO:0000256" key="6">
    <source>
        <dbReference type="ARBA" id="ARBA00023049"/>
    </source>
</evidence>
<reference evidence="8" key="1">
    <citation type="submission" date="2018-06" db="EMBL/GenBank/DDBJ databases">
        <authorList>
            <person name="Zhirakovskaya E."/>
        </authorList>
    </citation>
    <scope>NUCLEOTIDE SEQUENCE</scope>
</reference>
<evidence type="ECO:0000259" key="7">
    <source>
        <dbReference type="Pfam" id="PF01435"/>
    </source>
</evidence>
<dbReference type="GO" id="GO:0051603">
    <property type="term" value="P:proteolysis involved in protein catabolic process"/>
    <property type="evidence" value="ECO:0007669"/>
    <property type="project" value="TreeGrafter"/>
</dbReference>
<dbReference type="EMBL" id="UOGC01000004">
    <property type="protein sequence ID" value="VAX15268.1"/>
    <property type="molecule type" value="Genomic_DNA"/>
</dbReference>
<dbReference type="GO" id="GO:0004222">
    <property type="term" value="F:metalloendopeptidase activity"/>
    <property type="evidence" value="ECO:0007669"/>
    <property type="project" value="InterPro"/>
</dbReference>
<dbReference type="AlphaFoldDB" id="A0A3B1BUQ4"/>
<name>A0A3B1BUQ4_9ZZZZ</name>
<dbReference type="GO" id="GO:0016020">
    <property type="term" value="C:membrane"/>
    <property type="evidence" value="ECO:0007669"/>
    <property type="project" value="TreeGrafter"/>
</dbReference>
<evidence type="ECO:0000256" key="3">
    <source>
        <dbReference type="ARBA" id="ARBA00022723"/>
    </source>
</evidence>
<evidence type="ECO:0000256" key="4">
    <source>
        <dbReference type="ARBA" id="ARBA00022801"/>
    </source>
</evidence>
<dbReference type="PANTHER" id="PTHR22726:SF1">
    <property type="entry name" value="METALLOENDOPEPTIDASE OMA1, MITOCHONDRIAL"/>
    <property type="match status" value="1"/>
</dbReference>
<accession>A0A3B1BUQ4</accession>
<keyword evidence="2 8" id="KW-0645">Protease</keyword>
<dbReference type="CDD" id="cd07331">
    <property type="entry name" value="M48C_Oma1_like"/>
    <property type="match status" value="1"/>
</dbReference>
<evidence type="ECO:0000256" key="5">
    <source>
        <dbReference type="ARBA" id="ARBA00022833"/>
    </source>
</evidence>
<dbReference type="InterPro" id="IPR051156">
    <property type="entry name" value="Mito/Outer_Membr_Metalloprot"/>
</dbReference>
<gene>
    <name evidence="8" type="ORF">MNBD_NITROSPINAE01-1686</name>
</gene>
<evidence type="ECO:0000256" key="1">
    <source>
        <dbReference type="ARBA" id="ARBA00001947"/>
    </source>
</evidence>
<organism evidence="8">
    <name type="scientific">hydrothermal vent metagenome</name>
    <dbReference type="NCBI Taxonomy" id="652676"/>
    <lineage>
        <taxon>unclassified sequences</taxon>
        <taxon>metagenomes</taxon>
        <taxon>ecological metagenomes</taxon>
    </lineage>
</organism>
<keyword evidence="3" id="KW-0479">Metal-binding</keyword>
<dbReference type="GO" id="GO:0046872">
    <property type="term" value="F:metal ion binding"/>
    <property type="evidence" value="ECO:0007669"/>
    <property type="project" value="UniProtKB-KW"/>
</dbReference>
<evidence type="ECO:0000313" key="8">
    <source>
        <dbReference type="EMBL" id="VAX15268.1"/>
    </source>
</evidence>
<proteinExistence type="predicted"/>
<dbReference type="InterPro" id="IPR001915">
    <property type="entry name" value="Peptidase_M48"/>
</dbReference>